<keyword evidence="1" id="KW-1133">Transmembrane helix</keyword>
<sequence length="67" mass="7508">MQYIITFFWSFLLVSMLNYVVSSVLSVDFNFMNGVIVSLVFSVLVIIIAAIIPNESTPEAEAEAEHH</sequence>
<name>A0ABX3ZM99_9BACL</name>
<dbReference type="Pfam" id="PF11151">
    <property type="entry name" value="DUF2929"/>
    <property type="match status" value="1"/>
</dbReference>
<evidence type="ECO:0000313" key="3">
    <source>
        <dbReference type="Proteomes" id="UP000196594"/>
    </source>
</evidence>
<gene>
    <name evidence="2" type="ORF">CBM15_02325</name>
</gene>
<feature type="transmembrane region" description="Helical" evidence="1">
    <location>
        <begin position="32"/>
        <end position="52"/>
    </location>
</feature>
<evidence type="ECO:0000256" key="1">
    <source>
        <dbReference type="SAM" id="Phobius"/>
    </source>
</evidence>
<keyword evidence="3" id="KW-1185">Reference proteome</keyword>
<keyword evidence="1" id="KW-0472">Membrane</keyword>
<protein>
    <submittedName>
        <fullName evidence="2">DUF2929 domain-containing protein</fullName>
    </submittedName>
</protein>
<evidence type="ECO:0000313" key="2">
    <source>
        <dbReference type="EMBL" id="OUZ40727.1"/>
    </source>
</evidence>
<organism evidence="2 3">
    <name type="scientific">Solibacillus kalamii</name>
    <dbReference type="NCBI Taxonomy" id="1748298"/>
    <lineage>
        <taxon>Bacteria</taxon>
        <taxon>Bacillati</taxon>
        <taxon>Bacillota</taxon>
        <taxon>Bacilli</taxon>
        <taxon>Bacillales</taxon>
        <taxon>Caryophanaceae</taxon>
        <taxon>Solibacillus</taxon>
    </lineage>
</organism>
<comment type="caution">
    <text evidence="2">The sequence shown here is derived from an EMBL/GenBank/DDBJ whole genome shotgun (WGS) entry which is preliminary data.</text>
</comment>
<dbReference type="RefSeq" id="WP_087615577.1">
    <property type="nucleotide sequence ID" value="NZ_JAFBEY010000002.1"/>
</dbReference>
<dbReference type="EMBL" id="NHNT01000001">
    <property type="protein sequence ID" value="OUZ40727.1"/>
    <property type="molecule type" value="Genomic_DNA"/>
</dbReference>
<dbReference type="InterPro" id="IPR021324">
    <property type="entry name" value="DUF2929"/>
</dbReference>
<dbReference type="Proteomes" id="UP000196594">
    <property type="component" value="Unassembled WGS sequence"/>
</dbReference>
<reference evidence="2 3" key="1">
    <citation type="journal article" date="2017" name="Int. J. Syst. Evol. Microbiol.">
        <title>Solibacillus kalamii sp. nov., isolated from a high-efficiency particulate arrestance filter system used in the International Space Station.</title>
        <authorList>
            <person name="Checinska Sielaff A."/>
            <person name="Kumar R.M."/>
            <person name="Pal D."/>
            <person name="Mayilraj S."/>
            <person name="Venkateswaran K."/>
        </authorList>
    </citation>
    <scope>NUCLEOTIDE SEQUENCE [LARGE SCALE GENOMIC DNA]</scope>
    <source>
        <strain evidence="2 3">ISSFR-015</strain>
    </source>
</reference>
<keyword evidence="1" id="KW-0812">Transmembrane</keyword>
<accession>A0ABX3ZM99</accession>
<proteinExistence type="predicted"/>